<dbReference type="GO" id="GO:0006508">
    <property type="term" value="P:proteolysis"/>
    <property type="evidence" value="ECO:0007669"/>
    <property type="project" value="InterPro"/>
</dbReference>
<keyword evidence="1" id="KW-0812">Transmembrane</keyword>
<accession>A0A9W6LX26</accession>
<dbReference type="EMBL" id="BSEJ01000008">
    <property type="protein sequence ID" value="GLJ61798.1"/>
    <property type="molecule type" value="Genomic_DNA"/>
</dbReference>
<dbReference type="AlphaFoldDB" id="A0A9W6LX26"/>
<keyword evidence="1" id="KW-0472">Membrane</keyword>
<comment type="caution">
    <text evidence="3">The sequence shown here is derived from an EMBL/GenBank/DDBJ whole genome shotgun (WGS) entry which is preliminary data.</text>
</comment>
<reference evidence="3" key="2">
    <citation type="submission" date="2023-01" db="EMBL/GenBank/DDBJ databases">
        <authorList>
            <person name="Sun Q."/>
            <person name="Evtushenko L."/>
        </authorList>
    </citation>
    <scope>NUCLEOTIDE SEQUENCE</scope>
    <source>
        <strain evidence="3">VKM Ac-1020</strain>
    </source>
</reference>
<dbReference type="CDD" id="cd14852">
    <property type="entry name" value="LD-carboxypeptidase"/>
    <property type="match status" value="1"/>
</dbReference>
<feature type="transmembrane region" description="Helical" evidence="1">
    <location>
        <begin position="29"/>
        <end position="51"/>
    </location>
</feature>
<sequence>MTNGRYARRRGLVARHAARPPRLLSGRGLVVLATAAGVVAACVLGAVWSVAHDERPAHASSVHTASPAPVETPPGSIESLPVPQFEVVVAEDPCQSPAAAAAGDAAAVIAAFGGAEEFRAAAAEGASCIRLDDPTQPWVVVNKQRPVNPIDYAPEVMVPAGTRSLVGGGLRPDAAAALDALVADAAASGAGDVALQSGYRSYQTQVSTFQGQIGALGEEGAEAISARPGFSEHQLGLAADVVACTSGGCGTIYDIAGTPQGDWIVENAWRHGWIVRYESGHTDTTGYNPEPWHLRYIGVELAQAYHEGGYHTLEEFFGLPAAPDYAD</sequence>
<reference evidence="3" key="1">
    <citation type="journal article" date="2014" name="Int. J. Syst. Evol. Microbiol.">
        <title>Complete genome sequence of Corynebacterium casei LMG S-19264T (=DSM 44701T), isolated from a smear-ripened cheese.</title>
        <authorList>
            <consortium name="US DOE Joint Genome Institute (JGI-PGF)"/>
            <person name="Walter F."/>
            <person name="Albersmeier A."/>
            <person name="Kalinowski J."/>
            <person name="Ruckert C."/>
        </authorList>
    </citation>
    <scope>NUCLEOTIDE SEQUENCE</scope>
    <source>
        <strain evidence="3">VKM Ac-1020</strain>
    </source>
</reference>
<evidence type="ECO:0000256" key="1">
    <source>
        <dbReference type="SAM" id="Phobius"/>
    </source>
</evidence>
<dbReference type="PANTHER" id="PTHR34385:SF1">
    <property type="entry name" value="PEPTIDOGLYCAN L-ALANYL-D-GLUTAMATE ENDOPEPTIDASE CWLK"/>
    <property type="match status" value="1"/>
</dbReference>
<keyword evidence="4" id="KW-1185">Reference proteome</keyword>
<evidence type="ECO:0000313" key="3">
    <source>
        <dbReference type="EMBL" id="GLJ61798.1"/>
    </source>
</evidence>
<keyword evidence="1" id="KW-1133">Transmembrane helix</keyword>
<dbReference type="InterPro" id="IPR009045">
    <property type="entry name" value="Zn_M74/Hedgehog-like"/>
</dbReference>
<evidence type="ECO:0000313" key="4">
    <source>
        <dbReference type="Proteomes" id="UP001142462"/>
    </source>
</evidence>
<dbReference type="InterPro" id="IPR052179">
    <property type="entry name" value="DD-CPase-like"/>
</dbReference>
<feature type="domain" description="D-alanyl-D-alanine carboxypeptidase-like core" evidence="2">
    <location>
        <begin position="170"/>
        <end position="298"/>
    </location>
</feature>
<name>A0A9W6LX26_9MICO</name>
<dbReference type="SUPFAM" id="SSF55166">
    <property type="entry name" value="Hedgehog/DD-peptidase"/>
    <property type="match status" value="1"/>
</dbReference>
<dbReference type="GO" id="GO:0008233">
    <property type="term" value="F:peptidase activity"/>
    <property type="evidence" value="ECO:0007669"/>
    <property type="project" value="InterPro"/>
</dbReference>
<protein>
    <recommendedName>
        <fullName evidence="2">D-alanyl-D-alanine carboxypeptidase-like core domain-containing protein</fullName>
    </recommendedName>
</protein>
<proteinExistence type="predicted"/>
<dbReference type="Proteomes" id="UP001142462">
    <property type="component" value="Unassembled WGS sequence"/>
</dbReference>
<dbReference type="InterPro" id="IPR003709">
    <property type="entry name" value="VanY-like_core_dom"/>
</dbReference>
<gene>
    <name evidence="3" type="ORF">GCM10017576_19280</name>
</gene>
<dbReference type="PANTHER" id="PTHR34385">
    <property type="entry name" value="D-ALANYL-D-ALANINE CARBOXYPEPTIDASE"/>
    <property type="match status" value="1"/>
</dbReference>
<evidence type="ECO:0000259" key="2">
    <source>
        <dbReference type="Pfam" id="PF02557"/>
    </source>
</evidence>
<dbReference type="InterPro" id="IPR058193">
    <property type="entry name" value="VanY/YodJ_core_dom"/>
</dbReference>
<dbReference type="Gene3D" id="3.30.1380.10">
    <property type="match status" value="1"/>
</dbReference>
<dbReference type="RefSeq" id="WP_271173506.1">
    <property type="nucleotide sequence ID" value="NZ_BSEJ01000008.1"/>
</dbReference>
<dbReference type="Pfam" id="PF02557">
    <property type="entry name" value="VanY"/>
    <property type="match status" value="1"/>
</dbReference>
<organism evidence="3 4">
    <name type="scientific">Microbacterium barkeri</name>
    <dbReference type="NCBI Taxonomy" id="33917"/>
    <lineage>
        <taxon>Bacteria</taxon>
        <taxon>Bacillati</taxon>
        <taxon>Actinomycetota</taxon>
        <taxon>Actinomycetes</taxon>
        <taxon>Micrococcales</taxon>
        <taxon>Microbacteriaceae</taxon>
        <taxon>Microbacterium</taxon>
    </lineage>
</organism>